<organism evidence="1">
    <name type="scientific">freshwater metagenome</name>
    <dbReference type="NCBI Taxonomy" id="449393"/>
    <lineage>
        <taxon>unclassified sequences</taxon>
        <taxon>metagenomes</taxon>
        <taxon>ecological metagenomes</taxon>
    </lineage>
</organism>
<protein>
    <submittedName>
        <fullName evidence="1">Unannotated protein</fullName>
    </submittedName>
</protein>
<sequence>MAQCDVACDVDFVRSDSPVAVVVVLRLCFGSGGVFLVGCCSAEGAVGSFMVVILGEFIELVLEYF</sequence>
<name>A0A6J7H5Y7_9ZZZZ</name>
<gene>
    <name evidence="1" type="ORF">UFOPK3610_01030</name>
</gene>
<dbReference type="EMBL" id="CAFBMR010000036">
    <property type="protein sequence ID" value="CAB4914436.1"/>
    <property type="molecule type" value="Genomic_DNA"/>
</dbReference>
<evidence type="ECO:0000313" key="1">
    <source>
        <dbReference type="EMBL" id="CAB4914436.1"/>
    </source>
</evidence>
<accession>A0A6J7H5Y7</accession>
<proteinExistence type="predicted"/>
<reference evidence="1" key="1">
    <citation type="submission" date="2020-05" db="EMBL/GenBank/DDBJ databases">
        <authorList>
            <person name="Chiriac C."/>
            <person name="Salcher M."/>
            <person name="Ghai R."/>
            <person name="Kavagutti S V."/>
        </authorList>
    </citation>
    <scope>NUCLEOTIDE SEQUENCE</scope>
</reference>
<dbReference type="AlphaFoldDB" id="A0A6J7H5Y7"/>